<dbReference type="STRING" id="1810919.A0A3D8SV75"/>
<dbReference type="OrthoDB" id="193716at2759"/>
<dbReference type="InterPro" id="IPR014001">
    <property type="entry name" value="Helicase_ATP-bd"/>
</dbReference>
<keyword evidence="4 7" id="KW-0067">ATP-binding</keyword>
<dbReference type="Gene3D" id="3.40.50.300">
    <property type="entry name" value="P-loop containing nucleotide triphosphate hydrolases"/>
    <property type="match status" value="2"/>
</dbReference>
<evidence type="ECO:0000256" key="5">
    <source>
        <dbReference type="ARBA" id="ARBA00022884"/>
    </source>
</evidence>
<feature type="domain" description="Helicase ATP-binding" evidence="10">
    <location>
        <begin position="113"/>
        <end position="305"/>
    </location>
</feature>
<dbReference type="SMART" id="SM00487">
    <property type="entry name" value="DEXDc"/>
    <property type="match status" value="1"/>
</dbReference>
<evidence type="ECO:0000256" key="9">
    <source>
        <dbReference type="SAM" id="MobiDB-lite"/>
    </source>
</evidence>
<keyword evidence="3 7" id="KW-0347">Helicase</keyword>
<evidence type="ECO:0000256" key="2">
    <source>
        <dbReference type="ARBA" id="ARBA00022801"/>
    </source>
</evidence>
<dbReference type="GO" id="GO:0003724">
    <property type="term" value="F:RNA helicase activity"/>
    <property type="evidence" value="ECO:0007669"/>
    <property type="project" value="UniProtKB-EC"/>
</dbReference>
<dbReference type="Pfam" id="PF00271">
    <property type="entry name" value="Helicase_C"/>
    <property type="match status" value="1"/>
</dbReference>
<gene>
    <name evidence="12" type="ORF">DSM5745_01944</name>
</gene>
<dbReference type="GO" id="GO:0016787">
    <property type="term" value="F:hydrolase activity"/>
    <property type="evidence" value="ECO:0007669"/>
    <property type="project" value="UniProtKB-KW"/>
</dbReference>
<keyword evidence="13" id="KW-1185">Reference proteome</keyword>
<dbReference type="PROSITE" id="PS00039">
    <property type="entry name" value="DEAD_ATP_HELICASE"/>
    <property type="match status" value="1"/>
</dbReference>
<dbReference type="GO" id="GO:0005524">
    <property type="term" value="F:ATP binding"/>
    <property type="evidence" value="ECO:0007669"/>
    <property type="project" value="UniProtKB-UniRule"/>
</dbReference>
<dbReference type="InterPro" id="IPR001650">
    <property type="entry name" value="Helicase_C-like"/>
</dbReference>
<proteinExistence type="inferred from homology"/>
<comment type="domain">
    <text evidence="8">The Q motif is unique to and characteristic of the DEAD box family of RNA helicases and controls ATP binding and hydrolysis.</text>
</comment>
<dbReference type="PROSITE" id="PS51192">
    <property type="entry name" value="HELICASE_ATP_BIND_1"/>
    <property type="match status" value="1"/>
</dbReference>
<feature type="region of interest" description="Disordered" evidence="9">
    <location>
        <begin position="590"/>
        <end position="610"/>
    </location>
</feature>
<accession>A0A3D8SV75</accession>
<evidence type="ECO:0000256" key="8">
    <source>
        <dbReference type="RuleBase" id="RU365068"/>
    </source>
</evidence>
<dbReference type="SMART" id="SM00490">
    <property type="entry name" value="HELICc"/>
    <property type="match status" value="1"/>
</dbReference>
<reference evidence="12 13" key="1">
    <citation type="journal article" date="2018" name="IMA Fungus">
        <title>IMA Genome-F 9: Draft genome sequence of Annulohypoxylon stygium, Aspergillus mulundensis, Berkeleyomyces basicola (syn. Thielaviopsis basicola), Ceratocystis smalleyi, two Cercospora beticola strains, Coleophoma cylindrospora, Fusarium fracticaudum, Phialophora cf. hyalina, and Morchella septimelata.</title>
        <authorList>
            <person name="Wingfield B.D."/>
            <person name="Bills G.F."/>
            <person name="Dong Y."/>
            <person name="Huang W."/>
            <person name="Nel W.J."/>
            <person name="Swalarsk-Parry B.S."/>
            <person name="Vaghefi N."/>
            <person name="Wilken P.M."/>
            <person name="An Z."/>
            <person name="de Beer Z.W."/>
            <person name="De Vos L."/>
            <person name="Chen L."/>
            <person name="Duong T.A."/>
            <person name="Gao Y."/>
            <person name="Hammerbacher A."/>
            <person name="Kikkert J.R."/>
            <person name="Li Y."/>
            <person name="Li H."/>
            <person name="Li K."/>
            <person name="Li Q."/>
            <person name="Liu X."/>
            <person name="Ma X."/>
            <person name="Naidoo K."/>
            <person name="Pethybridge S.J."/>
            <person name="Sun J."/>
            <person name="Steenkamp E.T."/>
            <person name="van der Nest M.A."/>
            <person name="van Wyk S."/>
            <person name="Wingfield M.J."/>
            <person name="Xiong C."/>
            <person name="Yue Q."/>
            <person name="Zhang X."/>
        </authorList>
    </citation>
    <scope>NUCLEOTIDE SEQUENCE [LARGE SCALE GENOMIC DNA]</scope>
    <source>
        <strain evidence="12 13">DSM 5745</strain>
    </source>
</reference>
<dbReference type="Proteomes" id="UP000256690">
    <property type="component" value="Unassembled WGS sequence"/>
</dbReference>
<evidence type="ECO:0000259" key="10">
    <source>
        <dbReference type="PROSITE" id="PS51192"/>
    </source>
</evidence>
<feature type="domain" description="Helicase C-terminal" evidence="11">
    <location>
        <begin position="333"/>
        <end position="500"/>
    </location>
</feature>
<sequence length="676" mass="75956">MLGAFRRSAVSHAVRSYPRTLTARSTPQRLQSLYSSISGPSYTSKSLFHSSQFRFSAQVNAVEENGAQDVAPEELPTRFQELGDRNILPAKLVQNLTQHMKLETMTEVQRRTIPVSVKGVDVLAQAKTGTGKTVAFLIPVMEKLLGDRSLLKTSYRNGRRIAPIDIRCIIVSPTRELAEQIAVEAKRMVGQSGLQVQIAVGGTQKRAALHQLKREGCHILVATPGRLKDLLTDPTSGVKAPKLNTFVLDEADRLLDDGFGPEIMEIQQQLPDPTEVDRQTLLFSATVAPEVMGMVRNTMKRDFEFIKCVRDDETPTHMSVPQKAVVLQGLENVMPTLLELVKKNYDPQGTFKAIVYFGSTRETNVTFEAFDQLLVDPADTTSGHPLGKLFLGEIHSRLTQAQRTRVANSFRKCQSGILFSTDVTARGMDFPNVTHVIQIGVPKTREDYIHRLGRTARAGKTGEGWVLIHNQQMSTLRQQLKGIPIEVDRDTFTLSTLDLTKSLETTPEATETLEQLKSGLAQVSRSTKSETCTAQLSNIAGTFRNKGVLREAITNLAIHGYGLREAPPISRRMAEQTGLDKADGFNIRQSRTSYGNRQDNERGYDKYNDRRRSFDSRRTFRDNDFKNRRSGRDDFGGRRDDYGGRRDDFGGRRDQRRGPPHQNVNRWLDNRRDEWA</sequence>
<feature type="compositionally biased region" description="Basic and acidic residues" evidence="9">
    <location>
        <begin position="622"/>
        <end position="657"/>
    </location>
</feature>
<dbReference type="PANTHER" id="PTHR24031">
    <property type="entry name" value="RNA HELICASE"/>
    <property type="match status" value="1"/>
</dbReference>
<comment type="function">
    <text evidence="8">RNA helicase.</text>
</comment>
<dbReference type="InterPro" id="IPR011545">
    <property type="entry name" value="DEAD/DEAH_box_helicase_dom"/>
</dbReference>
<keyword evidence="1 7" id="KW-0547">Nucleotide-binding</keyword>
<dbReference type="EC" id="3.6.4.13" evidence="8"/>
<feature type="compositionally biased region" description="Basic and acidic residues" evidence="9">
    <location>
        <begin position="598"/>
        <end position="610"/>
    </location>
</feature>
<dbReference type="InterPro" id="IPR000629">
    <property type="entry name" value="RNA-helicase_DEAD-box_CS"/>
</dbReference>
<evidence type="ECO:0000256" key="1">
    <source>
        <dbReference type="ARBA" id="ARBA00022741"/>
    </source>
</evidence>
<name>A0A3D8SV75_9EURO</name>
<dbReference type="InterPro" id="IPR027417">
    <property type="entry name" value="P-loop_NTPase"/>
</dbReference>
<dbReference type="RefSeq" id="XP_026607123.1">
    <property type="nucleotide sequence ID" value="XM_026743960.1"/>
</dbReference>
<dbReference type="SUPFAM" id="SSF52540">
    <property type="entry name" value="P-loop containing nucleoside triphosphate hydrolases"/>
    <property type="match status" value="1"/>
</dbReference>
<dbReference type="PROSITE" id="PS51194">
    <property type="entry name" value="HELICASE_CTER"/>
    <property type="match status" value="1"/>
</dbReference>
<comment type="similarity">
    <text evidence="7">Belongs to the DEAD box helicase family.</text>
</comment>
<dbReference type="AlphaFoldDB" id="A0A3D8SV75"/>
<dbReference type="EMBL" id="PVWQ01000002">
    <property type="protein sequence ID" value="RDW90169.1"/>
    <property type="molecule type" value="Genomic_DNA"/>
</dbReference>
<evidence type="ECO:0000313" key="13">
    <source>
        <dbReference type="Proteomes" id="UP000256690"/>
    </source>
</evidence>
<evidence type="ECO:0000256" key="6">
    <source>
        <dbReference type="ARBA" id="ARBA00047984"/>
    </source>
</evidence>
<dbReference type="Pfam" id="PF00270">
    <property type="entry name" value="DEAD"/>
    <property type="match status" value="1"/>
</dbReference>
<keyword evidence="5 8" id="KW-0694">RNA-binding</keyword>
<evidence type="ECO:0000256" key="3">
    <source>
        <dbReference type="ARBA" id="ARBA00022806"/>
    </source>
</evidence>
<feature type="region of interest" description="Disordered" evidence="9">
    <location>
        <begin position="622"/>
        <end position="676"/>
    </location>
</feature>
<evidence type="ECO:0000256" key="7">
    <source>
        <dbReference type="RuleBase" id="RU000492"/>
    </source>
</evidence>
<organism evidence="12 13">
    <name type="scientific">Aspergillus mulundensis</name>
    <dbReference type="NCBI Taxonomy" id="1810919"/>
    <lineage>
        <taxon>Eukaryota</taxon>
        <taxon>Fungi</taxon>
        <taxon>Dikarya</taxon>
        <taxon>Ascomycota</taxon>
        <taxon>Pezizomycotina</taxon>
        <taxon>Eurotiomycetes</taxon>
        <taxon>Eurotiomycetidae</taxon>
        <taxon>Eurotiales</taxon>
        <taxon>Aspergillaceae</taxon>
        <taxon>Aspergillus</taxon>
        <taxon>Aspergillus subgen. Nidulantes</taxon>
    </lineage>
</organism>
<dbReference type="CDD" id="cd18787">
    <property type="entry name" value="SF2_C_DEAD"/>
    <property type="match status" value="1"/>
</dbReference>
<evidence type="ECO:0000313" key="12">
    <source>
        <dbReference type="EMBL" id="RDW90169.1"/>
    </source>
</evidence>
<dbReference type="GeneID" id="38112314"/>
<dbReference type="GO" id="GO:0003723">
    <property type="term" value="F:RNA binding"/>
    <property type="evidence" value="ECO:0007669"/>
    <property type="project" value="UniProtKB-UniRule"/>
</dbReference>
<comment type="caution">
    <text evidence="12">The sequence shown here is derived from an EMBL/GenBank/DDBJ whole genome shotgun (WGS) entry which is preliminary data.</text>
</comment>
<protein>
    <recommendedName>
        <fullName evidence="8">ATP-dependent RNA helicase</fullName>
        <ecNumber evidence="8">3.6.4.13</ecNumber>
    </recommendedName>
</protein>
<keyword evidence="2 7" id="KW-0378">Hydrolase</keyword>
<comment type="catalytic activity">
    <reaction evidence="6 8">
        <text>ATP + H2O = ADP + phosphate + H(+)</text>
        <dbReference type="Rhea" id="RHEA:13065"/>
        <dbReference type="ChEBI" id="CHEBI:15377"/>
        <dbReference type="ChEBI" id="CHEBI:15378"/>
        <dbReference type="ChEBI" id="CHEBI:30616"/>
        <dbReference type="ChEBI" id="CHEBI:43474"/>
        <dbReference type="ChEBI" id="CHEBI:456216"/>
        <dbReference type="EC" id="3.6.4.13"/>
    </reaction>
</comment>
<evidence type="ECO:0000259" key="11">
    <source>
        <dbReference type="PROSITE" id="PS51194"/>
    </source>
</evidence>
<evidence type="ECO:0000256" key="4">
    <source>
        <dbReference type="ARBA" id="ARBA00022840"/>
    </source>
</evidence>